<comment type="caution">
    <text evidence="3">The sequence shown here is derived from an EMBL/GenBank/DDBJ whole genome shotgun (WGS) entry which is preliminary data.</text>
</comment>
<feature type="region of interest" description="Disordered" evidence="1">
    <location>
        <begin position="115"/>
        <end position="146"/>
    </location>
</feature>
<evidence type="ECO:0000256" key="2">
    <source>
        <dbReference type="SAM" id="Phobius"/>
    </source>
</evidence>
<accession>A0A9W9JJM8</accession>
<dbReference type="AlphaFoldDB" id="A0A9W9JJM8"/>
<gene>
    <name evidence="3" type="ORF">N7498_008949</name>
</gene>
<evidence type="ECO:0000313" key="4">
    <source>
        <dbReference type="Proteomes" id="UP001150904"/>
    </source>
</evidence>
<keyword evidence="2" id="KW-0472">Membrane</keyword>
<dbReference type="Proteomes" id="UP001150904">
    <property type="component" value="Unassembled WGS sequence"/>
</dbReference>
<keyword evidence="2" id="KW-1133">Transmembrane helix</keyword>
<dbReference type="GeneID" id="83183312"/>
<dbReference type="EMBL" id="JAPQKR010000015">
    <property type="protein sequence ID" value="KAJ5195511.1"/>
    <property type="molecule type" value="Genomic_DNA"/>
</dbReference>
<reference evidence="3" key="1">
    <citation type="submission" date="2022-12" db="EMBL/GenBank/DDBJ databases">
        <authorList>
            <person name="Petersen C."/>
        </authorList>
    </citation>
    <scope>NUCLEOTIDE SEQUENCE</scope>
    <source>
        <strain evidence="3">IBT 15544</strain>
    </source>
</reference>
<keyword evidence="4" id="KW-1185">Reference proteome</keyword>
<proteinExistence type="predicted"/>
<dbReference type="RefSeq" id="XP_058305999.1">
    <property type="nucleotide sequence ID" value="XM_058456011.1"/>
</dbReference>
<evidence type="ECO:0000313" key="3">
    <source>
        <dbReference type="EMBL" id="KAJ5195511.1"/>
    </source>
</evidence>
<name>A0A9W9JJM8_9EURO</name>
<feature type="transmembrane region" description="Helical" evidence="2">
    <location>
        <begin position="6"/>
        <end position="27"/>
    </location>
</feature>
<dbReference type="OrthoDB" id="4345330at2759"/>
<evidence type="ECO:0000256" key="1">
    <source>
        <dbReference type="SAM" id="MobiDB-lite"/>
    </source>
</evidence>
<protein>
    <submittedName>
        <fullName evidence="3">Uncharacterized protein</fullName>
    </submittedName>
</protein>
<keyword evidence="2" id="KW-0812">Transmembrane</keyword>
<organism evidence="3 4">
    <name type="scientific">Penicillium cinerascens</name>
    <dbReference type="NCBI Taxonomy" id="70096"/>
    <lineage>
        <taxon>Eukaryota</taxon>
        <taxon>Fungi</taxon>
        <taxon>Dikarya</taxon>
        <taxon>Ascomycota</taxon>
        <taxon>Pezizomycotina</taxon>
        <taxon>Eurotiomycetes</taxon>
        <taxon>Eurotiomycetidae</taxon>
        <taxon>Eurotiales</taxon>
        <taxon>Aspergillaceae</taxon>
        <taxon>Penicillium</taxon>
    </lineage>
</organism>
<sequence length="206" mass="23349">MSLLTQEIIIMWALTGASVAIMAFRLIMNVGKRRRFDIGDYCTMAAIVTLLLRSSVEAGVISHAITTAWDKQEDRWLAYEEGAGRSSPDRLPSWRPVEVKQEDVGYPDLPAVSEQKEEDRDLFVQQPPTPAPNAADLESTPGQVEKREPLKFNVESYLAQLRRAERWSTLTENEQASRAAIALANYDHCKAQRLKMDDIEEEKEEL</sequence>
<reference evidence="3" key="2">
    <citation type="journal article" date="2023" name="IMA Fungus">
        <title>Comparative genomic study of the Penicillium genus elucidates a diverse pangenome and 15 lateral gene transfer events.</title>
        <authorList>
            <person name="Petersen C."/>
            <person name="Sorensen T."/>
            <person name="Nielsen M.R."/>
            <person name="Sondergaard T.E."/>
            <person name="Sorensen J.L."/>
            <person name="Fitzpatrick D.A."/>
            <person name="Frisvad J.C."/>
            <person name="Nielsen K.L."/>
        </authorList>
    </citation>
    <scope>NUCLEOTIDE SEQUENCE</scope>
    <source>
        <strain evidence="3">IBT 15544</strain>
    </source>
</reference>